<dbReference type="Proteomes" id="UP001147746">
    <property type="component" value="Unassembled WGS sequence"/>
</dbReference>
<comment type="caution">
    <text evidence="8">The sequence shown here is derived from an EMBL/GenBank/DDBJ whole genome shotgun (WGS) entry which is preliminary data.</text>
</comment>
<feature type="transmembrane region" description="Helical" evidence="6">
    <location>
        <begin position="134"/>
        <end position="157"/>
    </location>
</feature>
<evidence type="ECO:0000256" key="4">
    <source>
        <dbReference type="ARBA" id="ARBA00022989"/>
    </source>
</evidence>
<feature type="transmembrane region" description="Helical" evidence="6">
    <location>
        <begin position="378"/>
        <end position="398"/>
    </location>
</feature>
<dbReference type="EMBL" id="JAPZBO010000002">
    <property type="protein sequence ID" value="KAJ5324670.1"/>
    <property type="molecule type" value="Genomic_DNA"/>
</dbReference>
<keyword evidence="9" id="KW-1185">Reference proteome</keyword>
<reference evidence="8" key="2">
    <citation type="journal article" date="2023" name="IMA Fungus">
        <title>Comparative genomic study of the Penicillium genus elucidates a diverse pangenome and 15 lateral gene transfer events.</title>
        <authorList>
            <person name="Petersen C."/>
            <person name="Sorensen T."/>
            <person name="Nielsen M.R."/>
            <person name="Sondergaard T.E."/>
            <person name="Sorensen J.L."/>
            <person name="Fitzpatrick D.A."/>
            <person name="Frisvad J.C."/>
            <person name="Nielsen K.L."/>
        </authorList>
    </citation>
    <scope>NUCLEOTIDE SEQUENCE</scope>
    <source>
        <strain evidence="8">IBT 21472</strain>
    </source>
</reference>
<comment type="subcellular location">
    <subcellularLocation>
        <location evidence="1">Membrane</location>
        <topology evidence="1">Multi-pass membrane protein</topology>
    </subcellularLocation>
</comment>
<dbReference type="PANTHER" id="PTHR22950">
    <property type="entry name" value="AMINO ACID TRANSPORTER"/>
    <property type="match status" value="1"/>
</dbReference>
<feature type="transmembrane region" description="Helical" evidence="6">
    <location>
        <begin position="163"/>
        <end position="184"/>
    </location>
</feature>
<dbReference type="OrthoDB" id="294730at2759"/>
<evidence type="ECO:0000313" key="9">
    <source>
        <dbReference type="Proteomes" id="UP001147746"/>
    </source>
</evidence>
<evidence type="ECO:0000313" key="8">
    <source>
        <dbReference type="EMBL" id="KAJ5324670.1"/>
    </source>
</evidence>
<dbReference type="AlphaFoldDB" id="A0A9W9HII7"/>
<evidence type="ECO:0000256" key="6">
    <source>
        <dbReference type="SAM" id="Phobius"/>
    </source>
</evidence>
<protein>
    <submittedName>
        <fullName evidence="8">Amino acid transporter transmembrane</fullName>
    </submittedName>
</protein>
<organism evidence="8 9">
    <name type="scientific">Penicillium atrosanguineum</name>
    <dbReference type="NCBI Taxonomy" id="1132637"/>
    <lineage>
        <taxon>Eukaryota</taxon>
        <taxon>Fungi</taxon>
        <taxon>Dikarya</taxon>
        <taxon>Ascomycota</taxon>
        <taxon>Pezizomycotina</taxon>
        <taxon>Eurotiomycetes</taxon>
        <taxon>Eurotiomycetidae</taxon>
        <taxon>Eurotiales</taxon>
        <taxon>Aspergillaceae</taxon>
        <taxon>Penicillium</taxon>
    </lineage>
</organism>
<feature type="domain" description="Amino acid transporter transmembrane" evidence="7">
    <location>
        <begin position="55"/>
        <end position="437"/>
    </location>
</feature>
<dbReference type="InterPro" id="IPR013057">
    <property type="entry name" value="AA_transpt_TM"/>
</dbReference>
<dbReference type="GO" id="GO:0016020">
    <property type="term" value="C:membrane"/>
    <property type="evidence" value="ECO:0007669"/>
    <property type="project" value="UniProtKB-SubCell"/>
</dbReference>
<keyword evidence="5 6" id="KW-0472">Membrane</keyword>
<feature type="transmembrane region" description="Helical" evidence="6">
    <location>
        <begin position="191"/>
        <end position="215"/>
    </location>
</feature>
<gene>
    <name evidence="8" type="ORF">N7476_003270</name>
</gene>
<sequence length="457" mass="49244">MAMRPQIIDIEPTHAGPEQNLHHVDALDIEKPDLRTQREDAFGDEENAEIKYKVLKWWQGGLLMVAETISLGILSLPAAMAGLGLVPALIVLIGMGLLATYTGYLIGKFKQMHPHISSMADAGEVLMGRFGRELFGTAQLLFLIFIMASHILTFTVALNTITGHATCSIVFGIVGMVISCLMSLPRTLAKVSWLSLVSFVSIFSAVMITMIAVGIQNPNAIVHPTVETNLITGFTAASNIAFSYASHNTFFTFIAELKDPKDFPKALALLQTVDMTLYIVASVVIYRFTGADVASPALGSADSLISKIAYGIALPTIVIAGVINSHVAAKSIYIRVFAGTDRMHKSDLVAVGSWIAISFSLWLIAWIIASAIPVFSDLLSLITALFGSWFTFGFTGLFGLHMSRGLWLSSPKQTIQTFVNIFSICVCVILCGLGLYVSGKSIHDSTSSASFSCTMST</sequence>
<evidence type="ECO:0000256" key="5">
    <source>
        <dbReference type="ARBA" id="ARBA00023136"/>
    </source>
</evidence>
<feature type="transmembrane region" description="Helical" evidence="6">
    <location>
        <begin position="267"/>
        <end position="288"/>
    </location>
</feature>
<comment type="similarity">
    <text evidence="2">Belongs to the amino acid/polyamine transporter 2 family.</text>
</comment>
<name>A0A9W9HII7_9EURO</name>
<evidence type="ECO:0000259" key="7">
    <source>
        <dbReference type="Pfam" id="PF01490"/>
    </source>
</evidence>
<feature type="transmembrane region" description="Helical" evidence="6">
    <location>
        <begin position="418"/>
        <end position="437"/>
    </location>
</feature>
<feature type="transmembrane region" description="Helical" evidence="6">
    <location>
        <begin position="61"/>
        <end position="79"/>
    </location>
</feature>
<dbReference type="Pfam" id="PF01490">
    <property type="entry name" value="Aa_trans"/>
    <property type="match status" value="1"/>
</dbReference>
<feature type="transmembrane region" description="Helical" evidence="6">
    <location>
        <begin position="235"/>
        <end position="255"/>
    </location>
</feature>
<evidence type="ECO:0000256" key="1">
    <source>
        <dbReference type="ARBA" id="ARBA00004141"/>
    </source>
</evidence>
<feature type="transmembrane region" description="Helical" evidence="6">
    <location>
        <begin position="85"/>
        <end position="106"/>
    </location>
</feature>
<evidence type="ECO:0000256" key="2">
    <source>
        <dbReference type="ARBA" id="ARBA00008066"/>
    </source>
</evidence>
<keyword evidence="3 6" id="KW-0812">Transmembrane</keyword>
<accession>A0A9W9HII7</accession>
<dbReference type="Gene3D" id="1.20.1740.10">
    <property type="entry name" value="Amino acid/polyamine transporter I"/>
    <property type="match status" value="1"/>
</dbReference>
<proteinExistence type="inferred from homology"/>
<reference evidence="8" key="1">
    <citation type="submission" date="2022-12" db="EMBL/GenBank/DDBJ databases">
        <authorList>
            <person name="Petersen C."/>
        </authorList>
    </citation>
    <scope>NUCLEOTIDE SEQUENCE</scope>
    <source>
        <strain evidence="8">IBT 21472</strain>
    </source>
</reference>
<feature type="transmembrane region" description="Helical" evidence="6">
    <location>
        <begin position="308"/>
        <end position="327"/>
    </location>
</feature>
<keyword evidence="4 6" id="KW-1133">Transmembrane helix</keyword>
<feature type="transmembrane region" description="Helical" evidence="6">
    <location>
        <begin position="348"/>
        <end position="372"/>
    </location>
</feature>
<evidence type="ECO:0000256" key="3">
    <source>
        <dbReference type="ARBA" id="ARBA00022692"/>
    </source>
</evidence>
<dbReference type="FunFam" id="1.20.1740.10:FF:000039">
    <property type="entry name" value="Neutral amino acid transporter (Eurofung)"/>
    <property type="match status" value="1"/>
</dbReference>
<dbReference type="GO" id="GO:0015179">
    <property type="term" value="F:L-amino acid transmembrane transporter activity"/>
    <property type="evidence" value="ECO:0007669"/>
    <property type="project" value="TreeGrafter"/>
</dbReference>
<dbReference type="PANTHER" id="PTHR22950:SF479">
    <property type="entry name" value="AMINO ACID TRANSPORTER (EUROFUNG)-RELATED"/>
    <property type="match status" value="1"/>
</dbReference>